<gene>
    <name evidence="2" type="ORF">GCM10007392_40830</name>
</gene>
<dbReference type="Pfam" id="PF20240">
    <property type="entry name" value="DUF6597"/>
    <property type="match status" value="1"/>
</dbReference>
<evidence type="ECO:0000313" key="2">
    <source>
        <dbReference type="EMBL" id="GGX68989.1"/>
    </source>
</evidence>
<dbReference type="AlphaFoldDB" id="A0A918KNF7"/>
<protein>
    <recommendedName>
        <fullName evidence="1">DUF6597 domain-containing protein</fullName>
    </recommendedName>
</protein>
<comment type="caution">
    <text evidence="2">The sequence shown here is derived from an EMBL/GenBank/DDBJ whole genome shotgun (WGS) entry which is preliminary data.</text>
</comment>
<dbReference type="InterPro" id="IPR046532">
    <property type="entry name" value="DUF6597"/>
</dbReference>
<reference evidence="2" key="2">
    <citation type="submission" date="2020-09" db="EMBL/GenBank/DDBJ databases">
        <authorList>
            <person name="Sun Q."/>
            <person name="Kim S."/>
        </authorList>
    </citation>
    <scope>NUCLEOTIDE SEQUENCE</scope>
    <source>
        <strain evidence="2">KCTC 22169</strain>
    </source>
</reference>
<name>A0A918KNF7_9GAMM</name>
<keyword evidence="3" id="KW-1185">Reference proteome</keyword>
<reference evidence="2" key="1">
    <citation type="journal article" date="2014" name="Int. J. Syst. Evol. Microbiol.">
        <title>Complete genome sequence of Corynebacterium casei LMG S-19264T (=DSM 44701T), isolated from a smear-ripened cheese.</title>
        <authorList>
            <consortium name="US DOE Joint Genome Institute (JGI-PGF)"/>
            <person name="Walter F."/>
            <person name="Albersmeier A."/>
            <person name="Kalinowski J."/>
            <person name="Ruckert C."/>
        </authorList>
    </citation>
    <scope>NUCLEOTIDE SEQUENCE</scope>
    <source>
        <strain evidence="2">KCTC 22169</strain>
    </source>
</reference>
<feature type="domain" description="DUF6597" evidence="1">
    <location>
        <begin position="12"/>
        <end position="103"/>
    </location>
</feature>
<accession>A0A918KNF7</accession>
<organism evidence="2 3">
    <name type="scientific">Saccharospirillum salsuginis</name>
    <dbReference type="NCBI Taxonomy" id="418750"/>
    <lineage>
        <taxon>Bacteria</taxon>
        <taxon>Pseudomonadati</taxon>
        <taxon>Pseudomonadota</taxon>
        <taxon>Gammaproteobacteria</taxon>
        <taxon>Oceanospirillales</taxon>
        <taxon>Saccharospirillaceae</taxon>
        <taxon>Saccharospirillum</taxon>
    </lineage>
</organism>
<dbReference type="EMBL" id="BMXR01000012">
    <property type="protein sequence ID" value="GGX68989.1"/>
    <property type="molecule type" value="Genomic_DNA"/>
</dbReference>
<dbReference type="RefSeq" id="WP_189612205.1">
    <property type="nucleotide sequence ID" value="NZ_BMXR01000012.1"/>
</dbReference>
<sequence>MDPANHLPHQLIDPTPDLRPFVHHLLHTHNPSPEPYSLHVPPSGSIYLSYNYGGHQVMEFDDRPLYPLPRLFVGGQLQRQMPWTEIPGQSGLAGVEFTATGYWKLV</sequence>
<dbReference type="Proteomes" id="UP000626148">
    <property type="component" value="Unassembled WGS sequence"/>
</dbReference>
<proteinExistence type="predicted"/>
<evidence type="ECO:0000259" key="1">
    <source>
        <dbReference type="Pfam" id="PF20240"/>
    </source>
</evidence>
<evidence type="ECO:0000313" key="3">
    <source>
        <dbReference type="Proteomes" id="UP000626148"/>
    </source>
</evidence>